<feature type="transmembrane region" description="Helical" evidence="4">
    <location>
        <begin position="290"/>
        <end position="311"/>
    </location>
</feature>
<organism evidence="7 8">
    <name type="scientific">Methylobacterium dankookense</name>
    <dbReference type="NCBI Taxonomy" id="560405"/>
    <lineage>
        <taxon>Bacteria</taxon>
        <taxon>Pseudomonadati</taxon>
        <taxon>Pseudomonadota</taxon>
        <taxon>Alphaproteobacteria</taxon>
        <taxon>Hyphomicrobiales</taxon>
        <taxon>Methylobacteriaceae</taxon>
        <taxon>Methylobacterium</taxon>
    </lineage>
</organism>
<dbReference type="Proteomes" id="UP001055303">
    <property type="component" value="Unassembled WGS sequence"/>
</dbReference>
<dbReference type="SUPFAM" id="SSF55073">
    <property type="entry name" value="Nucleotide cyclase"/>
    <property type="match status" value="1"/>
</dbReference>
<dbReference type="GO" id="GO:0052621">
    <property type="term" value="F:diguanylate cyclase activity"/>
    <property type="evidence" value="ECO:0007669"/>
    <property type="project" value="UniProtKB-EC"/>
</dbReference>
<dbReference type="SMART" id="SM00267">
    <property type="entry name" value="GGDEF"/>
    <property type="match status" value="1"/>
</dbReference>
<feature type="transmembrane region" description="Helical" evidence="4">
    <location>
        <begin position="16"/>
        <end position="37"/>
    </location>
</feature>
<dbReference type="InterPro" id="IPR000160">
    <property type="entry name" value="GGDEF_dom"/>
</dbReference>
<comment type="catalytic activity">
    <reaction evidence="2">
        <text>2 GTP = 3',3'-c-di-GMP + 2 diphosphate</text>
        <dbReference type="Rhea" id="RHEA:24898"/>
        <dbReference type="ChEBI" id="CHEBI:33019"/>
        <dbReference type="ChEBI" id="CHEBI:37565"/>
        <dbReference type="ChEBI" id="CHEBI:58805"/>
        <dbReference type="EC" id="2.7.7.65"/>
    </reaction>
</comment>
<protein>
    <recommendedName>
        <fullName evidence="1">diguanylate cyclase</fullName>
        <ecNumber evidence="1">2.7.7.65</ecNumber>
    </recommendedName>
</protein>
<keyword evidence="4" id="KW-0812">Transmembrane</keyword>
<dbReference type="InterPro" id="IPR029787">
    <property type="entry name" value="Nucleotide_cyclase"/>
</dbReference>
<name>A0A564FRA6_9HYPH</name>
<dbReference type="AlphaFoldDB" id="A0A564FRA6"/>
<keyword evidence="4" id="KW-0472">Membrane</keyword>
<dbReference type="EMBL" id="BPQI01000057">
    <property type="protein sequence ID" value="GJD56331.1"/>
    <property type="molecule type" value="Genomic_DNA"/>
</dbReference>
<evidence type="ECO:0000259" key="5">
    <source>
        <dbReference type="PROSITE" id="PS50887"/>
    </source>
</evidence>
<dbReference type="OrthoDB" id="9812260at2"/>
<reference evidence="7 8" key="1">
    <citation type="submission" date="2019-06" db="EMBL/GenBank/DDBJ databases">
        <authorList>
            <person name="Rodrigo-Torres L."/>
            <person name="Arahal R. D."/>
            <person name="Lucena T."/>
        </authorList>
    </citation>
    <scope>NUCLEOTIDE SEQUENCE [LARGE SCALE GENOMIC DNA]</scope>
    <source>
        <strain evidence="7 8">SW08-7</strain>
    </source>
</reference>
<dbReference type="Pfam" id="PF22588">
    <property type="entry name" value="dCache_1_like"/>
    <property type="match status" value="1"/>
</dbReference>
<evidence type="ECO:0000256" key="4">
    <source>
        <dbReference type="SAM" id="Phobius"/>
    </source>
</evidence>
<dbReference type="EMBL" id="CABFVH010000001">
    <property type="protein sequence ID" value="VUF10348.1"/>
    <property type="molecule type" value="Genomic_DNA"/>
</dbReference>
<evidence type="ECO:0000256" key="2">
    <source>
        <dbReference type="ARBA" id="ARBA00034247"/>
    </source>
</evidence>
<dbReference type="GO" id="GO:0005886">
    <property type="term" value="C:plasma membrane"/>
    <property type="evidence" value="ECO:0007669"/>
    <property type="project" value="TreeGrafter"/>
</dbReference>
<dbReference type="GO" id="GO:1902201">
    <property type="term" value="P:negative regulation of bacterial-type flagellum-dependent cell motility"/>
    <property type="evidence" value="ECO:0007669"/>
    <property type="project" value="TreeGrafter"/>
</dbReference>
<dbReference type="PANTHER" id="PTHR45138">
    <property type="entry name" value="REGULATORY COMPONENTS OF SENSORY TRANSDUCTION SYSTEM"/>
    <property type="match status" value="1"/>
</dbReference>
<dbReference type="FunFam" id="3.30.70.270:FF:000001">
    <property type="entry name" value="Diguanylate cyclase domain protein"/>
    <property type="match status" value="1"/>
</dbReference>
<feature type="domain" description="GGDEF" evidence="5">
    <location>
        <begin position="359"/>
        <end position="495"/>
    </location>
</feature>
<dbReference type="GO" id="GO:0043709">
    <property type="term" value="P:cell adhesion involved in single-species biofilm formation"/>
    <property type="evidence" value="ECO:0007669"/>
    <property type="project" value="TreeGrafter"/>
</dbReference>
<dbReference type="PROSITE" id="PS50887">
    <property type="entry name" value="GGDEF"/>
    <property type="match status" value="1"/>
</dbReference>
<dbReference type="InterPro" id="IPR043128">
    <property type="entry name" value="Rev_trsase/Diguanyl_cyclase"/>
</dbReference>
<keyword evidence="4" id="KW-1133">Transmembrane helix</keyword>
<keyword evidence="9" id="KW-1185">Reference proteome</keyword>
<dbReference type="Proteomes" id="UP000401717">
    <property type="component" value="Unassembled WGS sequence"/>
</dbReference>
<evidence type="ECO:0000313" key="7">
    <source>
        <dbReference type="EMBL" id="VUF10348.1"/>
    </source>
</evidence>
<dbReference type="Gene3D" id="3.30.450.20">
    <property type="entry name" value="PAS domain"/>
    <property type="match status" value="2"/>
</dbReference>
<dbReference type="Pfam" id="PF00990">
    <property type="entry name" value="GGDEF"/>
    <property type="match status" value="1"/>
</dbReference>
<evidence type="ECO:0000313" key="8">
    <source>
        <dbReference type="Proteomes" id="UP000401717"/>
    </source>
</evidence>
<feature type="region of interest" description="Disordered" evidence="3">
    <location>
        <begin position="490"/>
        <end position="510"/>
    </location>
</feature>
<evidence type="ECO:0000313" key="9">
    <source>
        <dbReference type="Proteomes" id="UP001055303"/>
    </source>
</evidence>
<evidence type="ECO:0000313" key="6">
    <source>
        <dbReference type="EMBL" id="GJD56331.1"/>
    </source>
</evidence>
<dbReference type="Gene3D" id="3.30.70.270">
    <property type="match status" value="1"/>
</dbReference>
<dbReference type="InterPro" id="IPR050469">
    <property type="entry name" value="Diguanylate_Cyclase"/>
</dbReference>
<gene>
    <name evidence="7" type="primary">cph2_1</name>
    <name evidence="6" type="ORF">IFDJLNFL_2226</name>
    <name evidence="7" type="ORF">MTDSW087_00012</name>
</gene>
<dbReference type="NCBIfam" id="TIGR00254">
    <property type="entry name" value="GGDEF"/>
    <property type="match status" value="1"/>
</dbReference>
<dbReference type="InterPro" id="IPR054327">
    <property type="entry name" value="His-kinase-like_sensor"/>
</dbReference>
<dbReference type="PANTHER" id="PTHR45138:SF9">
    <property type="entry name" value="DIGUANYLATE CYCLASE DGCM-RELATED"/>
    <property type="match status" value="1"/>
</dbReference>
<dbReference type="CDD" id="cd12914">
    <property type="entry name" value="PDC1_DGC_like"/>
    <property type="match status" value="1"/>
</dbReference>
<dbReference type="CDD" id="cd01949">
    <property type="entry name" value="GGDEF"/>
    <property type="match status" value="1"/>
</dbReference>
<evidence type="ECO:0000256" key="3">
    <source>
        <dbReference type="SAM" id="MobiDB-lite"/>
    </source>
</evidence>
<evidence type="ECO:0000256" key="1">
    <source>
        <dbReference type="ARBA" id="ARBA00012528"/>
    </source>
</evidence>
<accession>A0A564FRA6</accession>
<reference evidence="6" key="2">
    <citation type="journal article" date="2021" name="Front. Microbiol.">
        <title>Comprehensive Comparative Genomics and Phenotyping of Methylobacterium Species.</title>
        <authorList>
            <person name="Alessa O."/>
            <person name="Ogura Y."/>
            <person name="Fujitani Y."/>
            <person name="Takami H."/>
            <person name="Hayashi T."/>
            <person name="Sahin N."/>
            <person name="Tani A."/>
        </authorList>
    </citation>
    <scope>NUCLEOTIDE SEQUENCE</scope>
    <source>
        <strain evidence="6">DSM 22415</strain>
    </source>
</reference>
<reference evidence="6" key="3">
    <citation type="submission" date="2021-08" db="EMBL/GenBank/DDBJ databases">
        <authorList>
            <person name="Tani A."/>
            <person name="Ola A."/>
            <person name="Ogura Y."/>
            <person name="Katsura K."/>
            <person name="Hayashi T."/>
        </authorList>
    </citation>
    <scope>NUCLEOTIDE SEQUENCE</scope>
    <source>
        <strain evidence="6">DSM 22415</strain>
    </source>
</reference>
<proteinExistence type="predicted"/>
<dbReference type="RefSeq" id="WP_144758411.1">
    <property type="nucleotide sequence ID" value="NZ_BPQI01000057.1"/>
</dbReference>
<sequence>MALPRPLARRLRSARTWIALGVLAPFGMLVVSALMLLDLRRDAWDKSEQTSKNLLQVIERDIARNVELIDLSLQAVVDNIRAPETAEASPRARQLILFDRSATAKDLGVMLVIDADGDIAVDAQALPPRKGNYADREYFTVHKARRDVGLYIGRPLVSRLTGERMLPFSRRIDNADGSFAGVALATLKLSYFVRLFDRLGLGRDGAINLYLRDGTRVARHPSVEADIGANIAGTGNFDRFVREGSGTFVAPSVRDGVERHYAFTQVGDLPLILNVAVATDEVEAAWRGKAVVITAVVITLCGLTAFLSLMFGRELRRRAAMQAELARLSSTDALTGLANRRRFDEVFATAWDSSRRTGKPVSLILVDADHFKRFNDRYGHTVGDDVLKGLARCLSVSVHRPDDLVARVGGEEFAILLADTDAAGALRVADKVHGALTTLSVASAGIGAGAVTASIGVATGTGVPSGTAQALYDAADAALYAAKEGGRNQTRCAPADGGGGRSESLRLMRA</sequence>
<dbReference type="CDD" id="cd12915">
    <property type="entry name" value="PDC2_DGC_like"/>
    <property type="match status" value="1"/>
</dbReference>
<dbReference type="EC" id="2.7.7.65" evidence="1"/>